<feature type="transmembrane region" description="Helical" evidence="5">
    <location>
        <begin position="70"/>
        <end position="88"/>
    </location>
</feature>
<keyword evidence="3 5" id="KW-1133">Transmembrane helix</keyword>
<evidence type="ECO:0000256" key="2">
    <source>
        <dbReference type="ARBA" id="ARBA00022692"/>
    </source>
</evidence>
<feature type="transmembrane region" description="Helical" evidence="5">
    <location>
        <begin position="199"/>
        <end position="218"/>
    </location>
</feature>
<keyword evidence="4 5" id="KW-0472">Membrane</keyword>
<feature type="transmembrane region" description="Helical" evidence="5">
    <location>
        <begin position="234"/>
        <end position="252"/>
    </location>
</feature>
<gene>
    <name evidence="6" type="ORF">C12CBH8_03620</name>
</gene>
<name>A0A7I8D3D2_9FIRM</name>
<dbReference type="CDD" id="cd16914">
    <property type="entry name" value="EcfT"/>
    <property type="match status" value="1"/>
</dbReference>
<evidence type="ECO:0000313" key="7">
    <source>
        <dbReference type="Proteomes" id="UP000593890"/>
    </source>
</evidence>
<feature type="transmembrane region" description="Helical" evidence="5">
    <location>
        <begin position="7"/>
        <end position="23"/>
    </location>
</feature>
<dbReference type="Pfam" id="PF02361">
    <property type="entry name" value="CbiQ"/>
    <property type="match status" value="1"/>
</dbReference>
<comment type="subcellular location">
    <subcellularLocation>
        <location evidence="1">Membrane</location>
        <topology evidence="1">Multi-pass membrane protein</topology>
    </subcellularLocation>
</comment>
<protein>
    <submittedName>
        <fullName evidence="6">Cobalt transporter</fullName>
    </submittedName>
</protein>
<proteinExistence type="predicted"/>
<dbReference type="KEGG" id="sman:C12CBH8_03620"/>
<dbReference type="Proteomes" id="UP000593890">
    <property type="component" value="Chromosome"/>
</dbReference>
<dbReference type="AlphaFoldDB" id="A0A7I8D3D2"/>
<evidence type="ECO:0000256" key="5">
    <source>
        <dbReference type="SAM" id="Phobius"/>
    </source>
</evidence>
<dbReference type="GO" id="GO:0005886">
    <property type="term" value="C:plasma membrane"/>
    <property type="evidence" value="ECO:0007669"/>
    <property type="project" value="UniProtKB-ARBA"/>
</dbReference>
<evidence type="ECO:0000256" key="1">
    <source>
        <dbReference type="ARBA" id="ARBA00004141"/>
    </source>
</evidence>
<organism evidence="6 7">
    <name type="scientific">Solibaculum mannosilyticum</name>
    <dbReference type="NCBI Taxonomy" id="2780922"/>
    <lineage>
        <taxon>Bacteria</taxon>
        <taxon>Bacillati</taxon>
        <taxon>Bacillota</taxon>
        <taxon>Clostridia</taxon>
        <taxon>Eubacteriales</taxon>
        <taxon>Oscillospiraceae</taxon>
        <taxon>Solibaculum</taxon>
    </lineage>
</organism>
<feature type="transmembrane region" description="Helical" evidence="5">
    <location>
        <begin position="35"/>
        <end position="58"/>
    </location>
</feature>
<accession>A0A7I8D3D2</accession>
<evidence type="ECO:0000313" key="6">
    <source>
        <dbReference type="EMBL" id="BCI59723.1"/>
    </source>
</evidence>
<keyword evidence="2 5" id="KW-0812">Transmembrane</keyword>
<feature type="transmembrane region" description="Helical" evidence="5">
    <location>
        <begin position="100"/>
        <end position="122"/>
    </location>
</feature>
<reference evidence="7" key="1">
    <citation type="submission" date="2020-07" db="EMBL/GenBank/DDBJ databases">
        <title>Complete genome sequencing of Clostridia bacterium strain 12CBH8.</title>
        <authorList>
            <person name="Sakamoto M."/>
            <person name="Murakami T."/>
            <person name="Mori H."/>
        </authorList>
    </citation>
    <scope>NUCLEOTIDE SEQUENCE [LARGE SCALE GENOMIC DNA]</scope>
    <source>
        <strain evidence="7">12CBH8</strain>
    </source>
</reference>
<dbReference type="InterPro" id="IPR003339">
    <property type="entry name" value="ABC/ECF_trnsptr_transmembrane"/>
</dbReference>
<keyword evidence="7" id="KW-1185">Reference proteome</keyword>
<evidence type="ECO:0000256" key="4">
    <source>
        <dbReference type="ARBA" id="ARBA00023136"/>
    </source>
</evidence>
<dbReference type="EMBL" id="AP023321">
    <property type="protein sequence ID" value="BCI59723.1"/>
    <property type="molecule type" value="Genomic_DNA"/>
</dbReference>
<evidence type="ECO:0000256" key="3">
    <source>
        <dbReference type="ARBA" id="ARBA00022989"/>
    </source>
</evidence>
<sequence>MSTMHPLYVSLSFGMALLYGWYLKGWRSVCRGLGYGLAVIAIVAAANAFFNGLGLTVLFHVGDHPITAEALCYGLCAGGMLVSVIQWFSCYQEVMTSDKFLSLFGRLAPTTSMMVSMIFRYIPDTIRKAREIQTAQKAMLGNESPGKKQELSQGIRMASILMSWSMESSIETADSMRSRGYGETKRSHYTKQKINRYDVILLCVVGLLIAVNGYWIFARANQFAFYPWMEGVSIPWWIGTLYAILLGIPLLLEGREQLCWLPSRL</sequence>